<dbReference type="EMBL" id="JAABOQ010000002">
    <property type="protein sequence ID" value="NER16540.1"/>
    <property type="molecule type" value="Genomic_DNA"/>
</dbReference>
<dbReference type="Pfam" id="PF13692">
    <property type="entry name" value="Glyco_trans_1_4"/>
    <property type="match status" value="1"/>
</dbReference>
<dbReference type="Proteomes" id="UP000474296">
    <property type="component" value="Unassembled WGS sequence"/>
</dbReference>
<dbReference type="Gene3D" id="3.40.50.2000">
    <property type="entry name" value="Glycogen Phosphorylase B"/>
    <property type="match status" value="2"/>
</dbReference>
<evidence type="ECO:0000313" key="2">
    <source>
        <dbReference type="Proteomes" id="UP000474296"/>
    </source>
</evidence>
<comment type="caution">
    <text evidence="1">The sequence shown here is derived from an EMBL/GenBank/DDBJ whole genome shotgun (WGS) entry which is preliminary data.</text>
</comment>
<evidence type="ECO:0000313" key="1">
    <source>
        <dbReference type="EMBL" id="NER16540.1"/>
    </source>
</evidence>
<proteinExistence type="predicted"/>
<dbReference type="SUPFAM" id="SSF53756">
    <property type="entry name" value="UDP-Glycosyltransferase/glycogen phosphorylase"/>
    <property type="match status" value="1"/>
</dbReference>
<gene>
    <name evidence="1" type="ORF">GWK10_04925</name>
</gene>
<dbReference type="PANTHER" id="PTHR45947">
    <property type="entry name" value="SULFOQUINOVOSYL TRANSFERASE SQD2"/>
    <property type="match status" value="1"/>
</dbReference>
<dbReference type="CDD" id="cd03801">
    <property type="entry name" value="GT4_PimA-like"/>
    <property type="match status" value="1"/>
</dbReference>
<keyword evidence="1" id="KW-0808">Transferase</keyword>
<dbReference type="RefSeq" id="WP_164029812.1">
    <property type="nucleotide sequence ID" value="NZ_JAABOQ010000002.1"/>
</dbReference>
<dbReference type="GO" id="GO:0016757">
    <property type="term" value="F:glycosyltransferase activity"/>
    <property type="evidence" value="ECO:0007669"/>
    <property type="project" value="TreeGrafter"/>
</dbReference>
<dbReference type="AlphaFoldDB" id="A0A6M0CRK5"/>
<reference evidence="1 2" key="1">
    <citation type="submission" date="2020-01" db="EMBL/GenBank/DDBJ databases">
        <title>Spongiivirga citrea KCTC 32990T.</title>
        <authorList>
            <person name="Wang G."/>
        </authorList>
    </citation>
    <scope>NUCLEOTIDE SEQUENCE [LARGE SCALE GENOMIC DNA]</scope>
    <source>
        <strain evidence="1 2">KCTC 32990</strain>
    </source>
</reference>
<name>A0A6M0CRK5_9FLAO</name>
<dbReference type="InterPro" id="IPR050194">
    <property type="entry name" value="Glycosyltransferase_grp1"/>
</dbReference>
<keyword evidence="2" id="KW-1185">Reference proteome</keyword>
<organism evidence="1 2">
    <name type="scientific">Spongiivirga citrea</name>
    <dbReference type="NCBI Taxonomy" id="1481457"/>
    <lineage>
        <taxon>Bacteria</taxon>
        <taxon>Pseudomonadati</taxon>
        <taxon>Bacteroidota</taxon>
        <taxon>Flavobacteriia</taxon>
        <taxon>Flavobacteriales</taxon>
        <taxon>Flavobacteriaceae</taxon>
        <taxon>Spongiivirga</taxon>
    </lineage>
</organism>
<sequence length="369" mass="41719">MKICWFTENYPPDKGGMSRSCDRIVHNLRIHHEVHVFHFTNRIRAFTHHAEINGTYTALPLHHDTAHTLNILWVHIKENLIIKASTLFVSFGSHLCLKGVPMVASWLHKPYVLCLRGNDFDTAIFSQKRNDLLHAIENAAAIACVTKEKVDRIVAMELSEKVFFTPNSIKLNEWQALESDIVLSNNQKRDLNINGRLVIGLVGFLKEKKGIDFFIKVMKQSNFRDQFHIRIIGDIDSFLLAKMRKSNIDFSTVKPTSQTHLISNYMLCDAVAIPSIYDGMPNVLFEAAALEIPIIAAKAGGIPDVLNASNSFLFNVLSDPSLSSALISFKNSSRDVLKDKALILRQHIATNFTPQKEINNYLKIIQCID</sequence>
<protein>
    <submittedName>
        <fullName evidence="1">Glycosyltransferase</fullName>
    </submittedName>
</protein>
<dbReference type="PANTHER" id="PTHR45947:SF3">
    <property type="entry name" value="SULFOQUINOVOSYL TRANSFERASE SQD2"/>
    <property type="match status" value="1"/>
</dbReference>
<accession>A0A6M0CRK5</accession>